<comment type="caution">
    <text evidence="2">The sequence shown here is derived from an EMBL/GenBank/DDBJ whole genome shotgun (WGS) entry which is preliminary data.</text>
</comment>
<dbReference type="Proteomes" id="UP001341840">
    <property type="component" value="Unassembled WGS sequence"/>
</dbReference>
<evidence type="ECO:0000313" key="3">
    <source>
        <dbReference type="Proteomes" id="UP001341840"/>
    </source>
</evidence>
<feature type="compositionally biased region" description="Acidic residues" evidence="1">
    <location>
        <begin position="46"/>
        <end position="61"/>
    </location>
</feature>
<proteinExistence type="predicted"/>
<evidence type="ECO:0000256" key="1">
    <source>
        <dbReference type="SAM" id="MobiDB-lite"/>
    </source>
</evidence>
<reference evidence="2 3" key="1">
    <citation type="journal article" date="2023" name="Plants (Basel)">
        <title>Bridging the Gap: Combining Genomics and Transcriptomics Approaches to Understand Stylosanthes scabra, an Orphan Legume from the Brazilian Caatinga.</title>
        <authorList>
            <person name="Ferreira-Neto J.R.C."/>
            <person name="da Silva M.D."/>
            <person name="Binneck E."/>
            <person name="de Melo N.F."/>
            <person name="da Silva R.H."/>
            <person name="de Melo A.L.T.M."/>
            <person name="Pandolfi V."/>
            <person name="Bustamante F.O."/>
            <person name="Brasileiro-Vidal A.C."/>
            <person name="Benko-Iseppon A.M."/>
        </authorList>
    </citation>
    <scope>NUCLEOTIDE SEQUENCE [LARGE SCALE GENOMIC DNA]</scope>
    <source>
        <tissue evidence="2">Leaves</tissue>
    </source>
</reference>
<feature type="region of interest" description="Disordered" evidence="1">
    <location>
        <begin position="1"/>
        <end position="80"/>
    </location>
</feature>
<sequence length="118" mass="13529">MKLADRGGRSNVAPEDNDPIEVSSDSESELKPEDTIINLVEIGEEHPEEEWEEDPEEEIEETLTRRSRRRESRRATPTRTDSIKYILKTTSNSLHLTVPMKATLDLLQQTSRLMIAPQ</sequence>
<keyword evidence="3" id="KW-1185">Reference proteome</keyword>
<feature type="compositionally biased region" description="Acidic residues" evidence="1">
    <location>
        <begin position="15"/>
        <end position="27"/>
    </location>
</feature>
<name>A0ABU6XVM1_9FABA</name>
<accession>A0ABU6XVM1</accession>
<organism evidence="2 3">
    <name type="scientific">Stylosanthes scabra</name>
    <dbReference type="NCBI Taxonomy" id="79078"/>
    <lineage>
        <taxon>Eukaryota</taxon>
        <taxon>Viridiplantae</taxon>
        <taxon>Streptophyta</taxon>
        <taxon>Embryophyta</taxon>
        <taxon>Tracheophyta</taxon>
        <taxon>Spermatophyta</taxon>
        <taxon>Magnoliopsida</taxon>
        <taxon>eudicotyledons</taxon>
        <taxon>Gunneridae</taxon>
        <taxon>Pentapetalae</taxon>
        <taxon>rosids</taxon>
        <taxon>fabids</taxon>
        <taxon>Fabales</taxon>
        <taxon>Fabaceae</taxon>
        <taxon>Papilionoideae</taxon>
        <taxon>50 kb inversion clade</taxon>
        <taxon>dalbergioids sensu lato</taxon>
        <taxon>Dalbergieae</taxon>
        <taxon>Pterocarpus clade</taxon>
        <taxon>Stylosanthes</taxon>
    </lineage>
</organism>
<gene>
    <name evidence="2" type="ORF">PIB30_097828</name>
</gene>
<protein>
    <submittedName>
        <fullName evidence="2">Uncharacterized protein</fullName>
    </submittedName>
</protein>
<evidence type="ECO:0000313" key="2">
    <source>
        <dbReference type="EMBL" id="MED6201714.1"/>
    </source>
</evidence>
<dbReference type="EMBL" id="JASCZI010213888">
    <property type="protein sequence ID" value="MED6201714.1"/>
    <property type="molecule type" value="Genomic_DNA"/>
</dbReference>